<proteinExistence type="predicted"/>
<keyword evidence="4" id="KW-1185">Reference proteome</keyword>
<evidence type="ECO:0000313" key="4">
    <source>
        <dbReference type="Proteomes" id="UP001528912"/>
    </source>
</evidence>
<dbReference type="SUPFAM" id="SSF54427">
    <property type="entry name" value="NTF2-like"/>
    <property type="match status" value="1"/>
</dbReference>
<comment type="caution">
    <text evidence="3">The sequence shown here is derived from an EMBL/GenBank/DDBJ whole genome shotgun (WGS) entry which is preliminary data.</text>
</comment>
<name>A0ABT6CAP5_9MICO</name>
<reference evidence="3 4" key="1">
    <citation type="submission" date="2023-03" db="EMBL/GenBank/DDBJ databases">
        <title>YIM 133296 draft genome.</title>
        <authorList>
            <person name="Xiong L."/>
        </authorList>
    </citation>
    <scope>NUCLEOTIDE SEQUENCE [LARGE SCALE GENOMIC DNA]</scope>
    <source>
        <strain evidence="3 4">YIM 133296</strain>
    </source>
</reference>
<evidence type="ECO:0000313" key="3">
    <source>
        <dbReference type="EMBL" id="MDF8265957.1"/>
    </source>
</evidence>
<evidence type="ECO:0000256" key="1">
    <source>
        <dbReference type="SAM" id="MobiDB-lite"/>
    </source>
</evidence>
<feature type="region of interest" description="Disordered" evidence="1">
    <location>
        <begin position="1"/>
        <end position="23"/>
    </location>
</feature>
<dbReference type="InterPro" id="IPR037401">
    <property type="entry name" value="SnoaL-like"/>
</dbReference>
<dbReference type="Pfam" id="PF12680">
    <property type="entry name" value="SnoaL_2"/>
    <property type="match status" value="1"/>
</dbReference>
<dbReference type="Proteomes" id="UP001528912">
    <property type="component" value="Unassembled WGS sequence"/>
</dbReference>
<organism evidence="3 4">
    <name type="scientific">Luteipulveratus flavus</name>
    <dbReference type="NCBI Taxonomy" id="3031728"/>
    <lineage>
        <taxon>Bacteria</taxon>
        <taxon>Bacillati</taxon>
        <taxon>Actinomycetota</taxon>
        <taxon>Actinomycetes</taxon>
        <taxon>Micrococcales</taxon>
        <taxon>Dermacoccaceae</taxon>
        <taxon>Luteipulveratus</taxon>
    </lineage>
</organism>
<protein>
    <submittedName>
        <fullName evidence="3">Nuclear transport factor 2 family protein</fullName>
    </submittedName>
</protein>
<sequence length="105" mass="11440">MTIRPGGAGLRRPEVEGARRQDGADPAEFWEHYLSPLASSATEFISVREAGDEAVLEWQSTGELATGRPIEYAGVSLLTFDDQDKIARFATYFDTAAFVAPSDIT</sequence>
<accession>A0ABT6CAP5</accession>
<dbReference type="EMBL" id="JAROAV010000044">
    <property type="protein sequence ID" value="MDF8265957.1"/>
    <property type="molecule type" value="Genomic_DNA"/>
</dbReference>
<gene>
    <name evidence="3" type="ORF">P4R38_17050</name>
</gene>
<dbReference type="RefSeq" id="WP_277193214.1">
    <property type="nucleotide sequence ID" value="NZ_JAROAV010000044.1"/>
</dbReference>
<feature type="domain" description="SnoaL-like" evidence="2">
    <location>
        <begin position="24"/>
        <end position="88"/>
    </location>
</feature>
<evidence type="ECO:0000259" key="2">
    <source>
        <dbReference type="Pfam" id="PF12680"/>
    </source>
</evidence>
<feature type="compositionally biased region" description="Basic and acidic residues" evidence="1">
    <location>
        <begin position="11"/>
        <end position="23"/>
    </location>
</feature>
<dbReference type="Gene3D" id="3.10.450.50">
    <property type="match status" value="1"/>
</dbReference>
<dbReference type="InterPro" id="IPR032710">
    <property type="entry name" value="NTF2-like_dom_sf"/>
</dbReference>